<dbReference type="PRINTS" id="PR00032">
    <property type="entry name" value="HTHARAC"/>
</dbReference>
<dbReference type="STRING" id="1401.BK123_11505"/>
<feature type="compositionally biased region" description="Basic and acidic residues" evidence="4">
    <location>
        <begin position="721"/>
        <end position="733"/>
    </location>
</feature>
<evidence type="ECO:0000313" key="7">
    <source>
        <dbReference type="EMBL" id="OME93861.1"/>
    </source>
</evidence>
<feature type="transmembrane region" description="Helical" evidence="5">
    <location>
        <begin position="275"/>
        <end position="297"/>
    </location>
</feature>
<dbReference type="Proteomes" id="UP000187074">
    <property type="component" value="Unassembled WGS sequence"/>
</dbReference>
<evidence type="ECO:0000256" key="1">
    <source>
        <dbReference type="ARBA" id="ARBA00023015"/>
    </source>
</evidence>
<accession>A0A1R1B419</accession>
<name>A0A1R1B419_PAELA</name>
<dbReference type="InterPro" id="IPR018062">
    <property type="entry name" value="HTH_AraC-typ_CS"/>
</dbReference>
<dbReference type="SUPFAM" id="SSF46689">
    <property type="entry name" value="Homeodomain-like"/>
    <property type="match status" value="1"/>
</dbReference>
<dbReference type="InterPro" id="IPR020449">
    <property type="entry name" value="Tscrpt_reg_AraC-type_HTH"/>
</dbReference>
<dbReference type="AlphaFoldDB" id="A0A1R1B419"/>
<feature type="region of interest" description="Disordered" evidence="4">
    <location>
        <begin position="717"/>
        <end position="742"/>
    </location>
</feature>
<dbReference type="PANTHER" id="PTHR43280:SF2">
    <property type="entry name" value="HTH-TYPE TRANSCRIPTIONAL REGULATOR EXSA"/>
    <property type="match status" value="1"/>
</dbReference>
<gene>
    <name evidence="7" type="ORF">BK123_11505</name>
</gene>
<dbReference type="InterPro" id="IPR018060">
    <property type="entry name" value="HTH_AraC"/>
</dbReference>
<evidence type="ECO:0000256" key="5">
    <source>
        <dbReference type="SAM" id="Phobius"/>
    </source>
</evidence>
<dbReference type="PANTHER" id="PTHR43280">
    <property type="entry name" value="ARAC-FAMILY TRANSCRIPTIONAL REGULATOR"/>
    <property type="match status" value="1"/>
</dbReference>
<proteinExistence type="predicted"/>
<dbReference type="PROSITE" id="PS00041">
    <property type="entry name" value="HTH_ARAC_FAMILY_1"/>
    <property type="match status" value="1"/>
</dbReference>
<evidence type="ECO:0000313" key="8">
    <source>
        <dbReference type="Proteomes" id="UP000187074"/>
    </source>
</evidence>
<dbReference type="SMART" id="SM00342">
    <property type="entry name" value="HTH_ARAC"/>
    <property type="match status" value="1"/>
</dbReference>
<keyword evidence="2" id="KW-0238">DNA-binding</keyword>
<dbReference type="EMBL" id="MRTF01000003">
    <property type="protein sequence ID" value="OME93861.1"/>
    <property type="molecule type" value="Genomic_DNA"/>
</dbReference>
<reference evidence="7 8" key="1">
    <citation type="submission" date="2016-11" db="EMBL/GenBank/DDBJ databases">
        <title>Paenibacillus species isolates.</title>
        <authorList>
            <person name="Beno S.M."/>
        </authorList>
    </citation>
    <scope>NUCLEOTIDE SEQUENCE [LARGE SCALE GENOMIC DNA]</scope>
    <source>
        <strain evidence="7 8">FSL F4-0100</strain>
    </source>
</reference>
<dbReference type="Gene3D" id="1.10.10.60">
    <property type="entry name" value="Homeodomain-like"/>
    <property type="match status" value="2"/>
</dbReference>
<evidence type="ECO:0000256" key="3">
    <source>
        <dbReference type="ARBA" id="ARBA00023163"/>
    </source>
</evidence>
<evidence type="ECO:0000259" key="6">
    <source>
        <dbReference type="PROSITE" id="PS01124"/>
    </source>
</evidence>
<evidence type="ECO:0000256" key="4">
    <source>
        <dbReference type="SAM" id="MobiDB-lite"/>
    </source>
</evidence>
<comment type="caution">
    <text evidence="7">The sequence shown here is derived from an EMBL/GenBank/DDBJ whole genome shotgun (WGS) entry which is preliminary data.</text>
</comment>
<dbReference type="GO" id="GO:0043565">
    <property type="term" value="F:sequence-specific DNA binding"/>
    <property type="evidence" value="ECO:0007669"/>
    <property type="project" value="InterPro"/>
</dbReference>
<dbReference type="PROSITE" id="PS01124">
    <property type="entry name" value="HTH_ARAC_FAMILY_2"/>
    <property type="match status" value="1"/>
</dbReference>
<keyword evidence="5" id="KW-1133">Transmembrane helix</keyword>
<protein>
    <submittedName>
        <fullName evidence="7">AraC family transcriptional regulator</fullName>
    </submittedName>
</protein>
<feature type="transmembrane region" description="Helical" evidence="5">
    <location>
        <begin position="6"/>
        <end position="29"/>
    </location>
</feature>
<dbReference type="OrthoDB" id="2483982at2"/>
<organism evidence="7 8">
    <name type="scientific">Paenibacillus lautus</name>
    <name type="common">Bacillus lautus</name>
    <dbReference type="NCBI Taxonomy" id="1401"/>
    <lineage>
        <taxon>Bacteria</taxon>
        <taxon>Bacillati</taxon>
        <taxon>Bacillota</taxon>
        <taxon>Bacilli</taxon>
        <taxon>Bacillales</taxon>
        <taxon>Paenibacillaceae</taxon>
        <taxon>Paenibacillus</taxon>
    </lineage>
</organism>
<dbReference type="InterPro" id="IPR009057">
    <property type="entry name" value="Homeodomain-like_sf"/>
</dbReference>
<feature type="domain" description="HTH araC/xylS-type" evidence="6">
    <location>
        <begin position="624"/>
        <end position="723"/>
    </location>
</feature>
<keyword evidence="5" id="KW-0812">Transmembrane</keyword>
<keyword evidence="3" id="KW-0804">Transcription</keyword>
<keyword evidence="1" id="KW-0805">Transcription regulation</keyword>
<keyword evidence="5" id="KW-0472">Membrane</keyword>
<evidence type="ECO:0000256" key="2">
    <source>
        <dbReference type="ARBA" id="ARBA00023125"/>
    </source>
</evidence>
<dbReference type="Pfam" id="PF12833">
    <property type="entry name" value="HTH_18"/>
    <property type="match status" value="1"/>
</dbReference>
<sequence length="742" mass="85982">MFRSTSWRIFVISGIFFAITIIPLSLFLANRFSHYAYSQMGTFNQDRINEMAERVEYILAKLKWYGLTMYEDRTVQNWMYASPDDLLQNASAMGVLTKYLSNEPYIETAYLFSFRKREVIDSKVGLIPFEEFADQPMLQRIERTPGAFLRYFDHQIGNKSYLALQLPSTPVQKNRDGYLVVLFDKKELQKHLISSGERADTLLTIVDDRGKWILGEQDERLEETIYNIQPGVKEGSFELNRAGGAVFVNYARMESSEWTIISVTEMKQFREKAGAFKTVIIACSLLLLIALLLVAYWNSRRFVGPFRRLADQLQRKLGVKGENDYGVIEQGVVMLRDHYPLIKTEYLRQWLLQGRLTDGARAAIVRESCLLDYEWLRLAVIKIDSYYEISERYDFVSRKLLKYAIGNIAEELLGTPERPIEVVDFGTDHLVVLVGTVSSLPDPELTKELKELSRQVTRHVKLDVTIAESSARRVHDDLRKVYDDMNELTLFKFVSGDDKIYVEQDFERYADLQAPIDSAVHESLIQTIRSGKEEKVLAMLEEVFTRLQTMKYTECQFQLKLLLFAIVKSFSKMMSIQSVEGIERHLRQFATLTEVREWLKEETGRIIRQLSDQKGFNRKEKLVGEIIEYVRYHTHDPMLSVDDIADHIALSAKYVRQLFHEQYGMPLSNFILNERLGKVKELLEQTSMQITEIAEQSGFQTKSHFFTAFKKATGMTPSQYRDSKASERLERTTRQMGGNSAN</sequence>
<dbReference type="GO" id="GO:0003700">
    <property type="term" value="F:DNA-binding transcription factor activity"/>
    <property type="evidence" value="ECO:0007669"/>
    <property type="project" value="InterPro"/>
</dbReference>
<dbReference type="RefSeq" id="WP_076322531.1">
    <property type="nucleotide sequence ID" value="NZ_MRTF01000003.1"/>
</dbReference>